<dbReference type="Proteomes" id="UP000265618">
    <property type="component" value="Unassembled WGS sequence"/>
</dbReference>
<protein>
    <submittedName>
        <fullName evidence="1">Uncharacterized protein</fullName>
    </submittedName>
</protein>
<proteinExistence type="predicted"/>
<evidence type="ECO:0000313" key="2">
    <source>
        <dbReference type="Proteomes" id="UP000265618"/>
    </source>
</evidence>
<gene>
    <name evidence="1" type="ORF">KIPB_010667</name>
</gene>
<name>A0A9K3GN33_9EUKA</name>
<dbReference type="EMBL" id="BDIP01004058">
    <property type="protein sequence ID" value="GIQ88421.1"/>
    <property type="molecule type" value="Genomic_DNA"/>
</dbReference>
<dbReference type="AlphaFoldDB" id="A0A9K3GN33"/>
<reference evidence="1 2" key="1">
    <citation type="journal article" date="2018" name="PLoS ONE">
        <title>The draft genome of Kipferlia bialata reveals reductive genome evolution in fornicate parasites.</title>
        <authorList>
            <person name="Tanifuji G."/>
            <person name="Takabayashi S."/>
            <person name="Kume K."/>
            <person name="Takagi M."/>
            <person name="Nakayama T."/>
            <person name="Kamikawa R."/>
            <person name="Inagaki Y."/>
            <person name="Hashimoto T."/>
        </authorList>
    </citation>
    <scope>NUCLEOTIDE SEQUENCE [LARGE SCALE GENOMIC DNA]</scope>
    <source>
        <strain evidence="1">NY0173</strain>
    </source>
</reference>
<organism evidence="1 2">
    <name type="scientific">Kipferlia bialata</name>
    <dbReference type="NCBI Taxonomy" id="797122"/>
    <lineage>
        <taxon>Eukaryota</taxon>
        <taxon>Metamonada</taxon>
        <taxon>Carpediemonas-like organisms</taxon>
        <taxon>Kipferlia</taxon>
    </lineage>
</organism>
<keyword evidence="2" id="KW-1185">Reference proteome</keyword>
<accession>A0A9K3GN33</accession>
<evidence type="ECO:0000313" key="1">
    <source>
        <dbReference type="EMBL" id="GIQ88421.1"/>
    </source>
</evidence>
<comment type="caution">
    <text evidence="1">The sequence shown here is derived from an EMBL/GenBank/DDBJ whole genome shotgun (WGS) entry which is preliminary data.</text>
</comment>
<sequence length="162" mass="17352">MVQQVKVSTSQCLLSKEALGDAHTRFTRTIASRIERPVVPHMKALAIPVGTAVLDVAAPPVIGAFKALLAEWYAELLRLQARILDAGSGVVSQETAASSVLFEWPGMDGLKGPTQCLVPLRLVQREPIVAAVAAVIPEVTGMTVDQARYECPRVGNHSVYPV</sequence>